<dbReference type="AlphaFoldDB" id="A0A4R1I670"/>
<feature type="domain" description="Plasmid pRiA4b Orf3-like" evidence="2">
    <location>
        <begin position="7"/>
        <end position="167"/>
    </location>
</feature>
<dbReference type="InterPro" id="IPR024047">
    <property type="entry name" value="MM3350-like_sf"/>
</dbReference>
<dbReference type="Pfam" id="PF07929">
    <property type="entry name" value="PRiA4_ORF3"/>
    <property type="match status" value="1"/>
</dbReference>
<dbReference type="PANTHER" id="PTHR41878">
    <property type="entry name" value="LEXA REPRESSOR-RELATED"/>
    <property type="match status" value="1"/>
</dbReference>
<evidence type="ECO:0000313" key="3">
    <source>
        <dbReference type="EMBL" id="TCK28149.1"/>
    </source>
</evidence>
<dbReference type="RefSeq" id="WP_245516104.1">
    <property type="nucleotide sequence ID" value="NZ_SMFY01000002.1"/>
</dbReference>
<proteinExistence type="predicted"/>
<dbReference type="InterPro" id="IPR012912">
    <property type="entry name" value="Plasmid_pRiA4b_Orf3-like"/>
</dbReference>
<dbReference type="EMBL" id="SMFY01000002">
    <property type="protein sequence ID" value="TCK28149.1"/>
    <property type="molecule type" value="Genomic_DNA"/>
</dbReference>
<evidence type="ECO:0000259" key="2">
    <source>
        <dbReference type="Pfam" id="PF07929"/>
    </source>
</evidence>
<reference evidence="3 4" key="1">
    <citation type="submission" date="2019-03" db="EMBL/GenBank/DDBJ databases">
        <title>Genomic Encyclopedia of Type Strains, Phase IV (KMG-IV): sequencing the most valuable type-strain genomes for metagenomic binning, comparative biology and taxonomic classification.</title>
        <authorList>
            <person name="Goeker M."/>
        </authorList>
    </citation>
    <scope>NUCLEOTIDE SEQUENCE [LARGE SCALE GENOMIC DNA]</scope>
    <source>
        <strain evidence="3 4">DSM 101</strain>
    </source>
</reference>
<protein>
    <submittedName>
        <fullName evidence="3">PRiA4b ORF-3-like protein</fullName>
    </submittedName>
</protein>
<sequence length="245" mass="27261">MSDVDRIARLKIEMDDWQPSIWRRVDVPLTASLRTVHDVIEAVMSFEDTHLFEFRAGEQRFAIPDPEWDSLRDRTYSAKTTKLGVLVDRGVTELSYTYDFGDDWRHTITIEATAAADPTMDYLRDINDKRRAPPEDVGRIPGFELLLEAIADPSHEEHDELMRWYGAPASKSSPDAAPSAKPRSLKAVARLTDLIITVVARTGGLQAVCRRGVLIPVRRLPGLRPHAGHAHPGAAAPGPSPATRL</sequence>
<comment type="caution">
    <text evidence="3">The sequence shown here is derived from an EMBL/GenBank/DDBJ whole genome shotgun (WGS) entry which is preliminary data.</text>
</comment>
<dbReference type="SUPFAM" id="SSF159941">
    <property type="entry name" value="MM3350-like"/>
    <property type="match status" value="1"/>
</dbReference>
<dbReference type="Proteomes" id="UP000295030">
    <property type="component" value="Unassembled WGS sequence"/>
</dbReference>
<evidence type="ECO:0000256" key="1">
    <source>
        <dbReference type="SAM" id="MobiDB-lite"/>
    </source>
</evidence>
<name>A0A4R1I670_ANCAQ</name>
<evidence type="ECO:0000313" key="4">
    <source>
        <dbReference type="Proteomes" id="UP000295030"/>
    </source>
</evidence>
<keyword evidence="4" id="KW-1185">Reference proteome</keyword>
<accession>A0A4R1I670</accession>
<organism evidence="3 4">
    <name type="scientific">Ancylobacter aquaticus</name>
    <dbReference type="NCBI Taxonomy" id="100"/>
    <lineage>
        <taxon>Bacteria</taxon>
        <taxon>Pseudomonadati</taxon>
        <taxon>Pseudomonadota</taxon>
        <taxon>Alphaproteobacteria</taxon>
        <taxon>Hyphomicrobiales</taxon>
        <taxon>Xanthobacteraceae</taxon>
        <taxon>Ancylobacter</taxon>
    </lineage>
</organism>
<gene>
    <name evidence="3" type="ORF">EV667_2145</name>
</gene>
<dbReference type="PANTHER" id="PTHR41878:SF1">
    <property type="entry name" value="TNPR PROTEIN"/>
    <property type="match status" value="1"/>
</dbReference>
<feature type="region of interest" description="Disordered" evidence="1">
    <location>
        <begin position="223"/>
        <end position="245"/>
    </location>
</feature>
<dbReference type="Gene3D" id="3.10.290.30">
    <property type="entry name" value="MM3350-like"/>
    <property type="match status" value="1"/>
</dbReference>